<dbReference type="Proteomes" id="UP000887580">
    <property type="component" value="Unplaced"/>
</dbReference>
<protein>
    <submittedName>
        <fullName evidence="2">PID domain-containing protein</fullName>
    </submittedName>
</protein>
<dbReference type="WBParaSite" id="PS1159_v2.g12457.t1">
    <property type="protein sequence ID" value="PS1159_v2.g12457.t1"/>
    <property type="gene ID" value="PS1159_v2.g12457"/>
</dbReference>
<sequence length="370" mass="41464">AGAHKTRIILNVSIEGLKIREEKTSNLLLNFPVSKISFIARDTTDARAFGFVFGSAENKYRFYGIKTATTADRAVLAIRDMFEVVFEMKKKQIEEVKQKKEEQKNDNNDIKVEDGIRVENGLRMADLIDLESELEHIAIGFNQLQNIPSMPEDSWTTASSSDPFAVSFNHSQILPSFSVDSWPTTSSSLSNPFALGSNQSQNGQSMLKYTWPTTTSSSSYNPFANGLLSLPPSPAIPPPRPPIFATPLQPSKIIINNTNGWFDSPLSDTVSPPKAEEKKVNIDDLFNELIDTNVLMQKVPEQKKNPFEDIINPPKPSIIALASKNNMYSMPQQNNGIHLQHHQLPTYQQQQYVLPNSSTRSDPFNNDFFN</sequence>
<accession>A0AC35F0B2</accession>
<proteinExistence type="predicted"/>
<reference evidence="2" key="1">
    <citation type="submission" date="2022-11" db="UniProtKB">
        <authorList>
            <consortium name="WormBaseParasite"/>
        </authorList>
    </citation>
    <scope>IDENTIFICATION</scope>
</reference>
<organism evidence="1 2">
    <name type="scientific">Panagrolaimus sp. PS1159</name>
    <dbReference type="NCBI Taxonomy" id="55785"/>
    <lineage>
        <taxon>Eukaryota</taxon>
        <taxon>Metazoa</taxon>
        <taxon>Ecdysozoa</taxon>
        <taxon>Nematoda</taxon>
        <taxon>Chromadorea</taxon>
        <taxon>Rhabditida</taxon>
        <taxon>Tylenchina</taxon>
        <taxon>Panagrolaimomorpha</taxon>
        <taxon>Panagrolaimoidea</taxon>
        <taxon>Panagrolaimidae</taxon>
        <taxon>Panagrolaimus</taxon>
    </lineage>
</organism>
<evidence type="ECO:0000313" key="1">
    <source>
        <dbReference type="Proteomes" id="UP000887580"/>
    </source>
</evidence>
<evidence type="ECO:0000313" key="2">
    <source>
        <dbReference type="WBParaSite" id="PS1159_v2.g12457.t1"/>
    </source>
</evidence>
<name>A0AC35F0B2_9BILA</name>